<gene>
    <name evidence="2" type="ORF">AVDCRST_MAG81-4004</name>
</gene>
<keyword evidence="1" id="KW-1133">Transmembrane helix</keyword>
<reference evidence="2" key="1">
    <citation type="submission" date="2020-02" db="EMBL/GenBank/DDBJ databases">
        <authorList>
            <person name="Meier V. D."/>
        </authorList>
    </citation>
    <scope>NUCLEOTIDE SEQUENCE</scope>
    <source>
        <strain evidence="2">AVDCRST_MAG81</strain>
    </source>
</reference>
<keyword evidence="1" id="KW-0472">Membrane</keyword>
<dbReference type="EMBL" id="CADCWO010000209">
    <property type="protein sequence ID" value="CAA9586837.1"/>
    <property type="molecule type" value="Genomic_DNA"/>
</dbReference>
<name>A0A6J4VSN4_9CYAN</name>
<proteinExistence type="predicted"/>
<feature type="transmembrane region" description="Helical" evidence="1">
    <location>
        <begin position="23"/>
        <end position="41"/>
    </location>
</feature>
<sequence>MKSKQDQKYLKLSSNPFKVGFEIWWWMILFQSGLAFPFKYYSAF</sequence>
<keyword evidence="1" id="KW-0812">Transmembrane</keyword>
<protein>
    <submittedName>
        <fullName evidence="2">Uncharacterized protein</fullName>
    </submittedName>
</protein>
<accession>A0A6J4VSN4</accession>
<evidence type="ECO:0000313" key="2">
    <source>
        <dbReference type="EMBL" id="CAA9586837.1"/>
    </source>
</evidence>
<evidence type="ECO:0000256" key="1">
    <source>
        <dbReference type="SAM" id="Phobius"/>
    </source>
</evidence>
<organism evidence="2">
    <name type="scientific">uncultured Synechococcales cyanobacterium</name>
    <dbReference type="NCBI Taxonomy" id="1936017"/>
    <lineage>
        <taxon>Bacteria</taxon>
        <taxon>Bacillati</taxon>
        <taxon>Cyanobacteriota</taxon>
        <taxon>Cyanophyceae</taxon>
        <taxon>Synechococcales</taxon>
        <taxon>environmental samples</taxon>
    </lineage>
</organism>
<dbReference type="AlphaFoldDB" id="A0A6J4VSN4"/>